<dbReference type="EMBL" id="JAGIKT010000026">
    <property type="protein sequence ID" value="MBP0112148.1"/>
    <property type="molecule type" value="Genomic_DNA"/>
</dbReference>
<feature type="region of interest" description="Disordered" evidence="1">
    <location>
        <begin position="1"/>
        <end position="25"/>
    </location>
</feature>
<evidence type="ECO:0000256" key="1">
    <source>
        <dbReference type="SAM" id="MobiDB-lite"/>
    </source>
</evidence>
<reference evidence="2 3" key="1">
    <citation type="submission" date="2021-03" db="EMBL/GenBank/DDBJ databases">
        <title>Genome Sequence of Bradyrhizobium vignae strain ISRA400.</title>
        <authorList>
            <person name="Tisa L.S."/>
            <person name="Svistoonoff S."/>
            <person name="Hocher V."/>
            <person name="Fall S."/>
            <person name="Zaiya A."/>
            <person name="Naing D."/>
            <person name="Niang N."/>
            <person name="Diouf A."/>
            <person name="Dasylva M.C."/>
            <person name="Toure O."/>
            <person name="Gueye M."/>
            <person name="Gully D."/>
            <person name="Tisseyre P."/>
            <person name="Simpson S."/>
            <person name="Morris K."/>
            <person name="Thomas W.K."/>
        </authorList>
    </citation>
    <scope>NUCLEOTIDE SEQUENCE [LARGE SCALE GENOMIC DNA]</scope>
    <source>
        <strain evidence="2 3">ISRA400</strain>
    </source>
</reference>
<accession>A0ABS3ZVG9</accession>
<evidence type="ECO:0000313" key="3">
    <source>
        <dbReference type="Proteomes" id="UP000669317"/>
    </source>
</evidence>
<protein>
    <submittedName>
        <fullName evidence="2">Uncharacterized protein</fullName>
    </submittedName>
</protein>
<name>A0ABS3ZVG9_9BRAD</name>
<organism evidence="2 3">
    <name type="scientific">Bradyrhizobium vignae</name>
    <dbReference type="NCBI Taxonomy" id="1549949"/>
    <lineage>
        <taxon>Bacteria</taxon>
        <taxon>Pseudomonadati</taxon>
        <taxon>Pseudomonadota</taxon>
        <taxon>Alphaproteobacteria</taxon>
        <taxon>Hyphomicrobiales</taxon>
        <taxon>Nitrobacteraceae</taxon>
        <taxon>Bradyrhizobium</taxon>
    </lineage>
</organism>
<dbReference type="Proteomes" id="UP000669317">
    <property type="component" value="Unassembled WGS sequence"/>
</dbReference>
<keyword evidence="3" id="KW-1185">Reference proteome</keyword>
<comment type="caution">
    <text evidence="2">The sequence shown here is derived from an EMBL/GenBank/DDBJ whole genome shotgun (WGS) entry which is preliminary data.</text>
</comment>
<gene>
    <name evidence="2" type="ORF">JWS04_13870</name>
</gene>
<proteinExistence type="predicted"/>
<sequence length="72" mass="8113">MSPEFGQRRHLAPTEIRPDRHDASAFLGSDEADRNLKLARFMCDPGFESAIVEECDDVRPGDMGNETYLRDG</sequence>
<dbReference type="RefSeq" id="WP_208738497.1">
    <property type="nucleotide sequence ID" value="NZ_JAGIKT010000026.1"/>
</dbReference>
<evidence type="ECO:0000313" key="2">
    <source>
        <dbReference type="EMBL" id="MBP0112148.1"/>
    </source>
</evidence>